<dbReference type="PANTHER" id="PTHR31189">
    <property type="entry name" value="OS03G0336100 PROTEIN-RELATED"/>
    <property type="match status" value="1"/>
</dbReference>
<evidence type="ECO:0000256" key="3">
    <source>
        <dbReference type="ARBA" id="ARBA00022761"/>
    </source>
</evidence>
<evidence type="ECO:0000256" key="6">
    <source>
        <dbReference type="SAM" id="MobiDB-lite"/>
    </source>
</evidence>
<dbReference type="PANTHER" id="PTHR31189:SF80">
    <property type="entry name" value="OS02G0456100 PROTEIN"/>
    <property type="match status" value="1"/>
</dbReference>
<feature type="compositionally biased region" description="Low complexity" evidence="6">
    <location>
        <begin position="15"/>
        <end position="27"/>
    </location>
</feature>
<name>A0ABN7ED46_SPIIN</name>
<accession>A0ABN7ED46</accession>
<evidence type="ECO:0000256" key="4">
    <source>
        <dbReference type="ARBA" id="ARBA00023129"/>
    </source>
</evidence>
<evidence type="ECO:0000256" key="1">
    <source>
        <dbReference type="ARBA" id="ARBA00007178"/>
    </source>
</evidence>
<keyword evidence="5" id="KW-1015">Disulfide bond</keyword>
<dbReference type="InterPro" id="IPR006045">
    <property type="entry name" value="Cupin_1"/>
</dbReference>
<dbReference type="Proteomes" id="UP001189122">
    <property type="component" value="Unassembled WGS sequence"/>
</dbReference>
<dbReference type="CDD" id="cd02242">
    <property type="entry name" value="cupin_11S_legumin_N"/>
    <property type="match status" value="1"/>
</dbReference>
<comment type="subunit">
    <text evidence="2">Hexamer; each subunit is composed of an acidic and a basic chain derived from a single precursor and linked by a disulfide bond.</text>
</comment>
<sequence length="487" mass="54421">MATRSGLSCSPPPSACSSSPRVVSASCLRRGEAAPPADGEEGMAAREARGSGAVKEDPGRSGGDRVLGPEPGAVPARWRRCLPHDHRAKGLLLPYYSNAPRLVYIIQGQCRETDRDISQINATLRVPGMPETFQSFQQSEPREEERRGESLRDQHQKIHRFREGDVIALPAGVATWFYNDGETPVVAVTVADSGNNANQLDQTLRRFELAGSPERRESSEGEEAFSGNVFRGLNVDVLAEAFGVSRETIRKLQGHDDRRGNIVRVERGLQFVRPERRQERQEEEEEEEERRRRRTRGTNGLEEVLCNLRNRENIRNPDRADVYSREAGSVTSLNSQKLPILRFLRLSVEGGFLRQNAHYAPHWNINAHSILYVTRGRARLQISGNQGREASFDREVRRGQIVVIPQNFVVAAQAGSEGFEWVSFKTEDFPLVSPLAGKASVFRGLPEGVIVNSYRLSDEEARRVKHGRGEEFLVFRPRAQGGRVAAA</sequence>
<dbReference type="InterPro" id="IPR014710">
    <property type="entry name" value="RmlC-like_jellyroll"/>
</dbReference>
<dbReference type="InterPro" id="IPR050253">
    <property type="entry name" value="Seed_Storage-Functional"/>
</dbReference>
<keyword evidence="9" id="KW-1185">Reference proteome</keyword>
<dbReference type="Pfam" id="PF00190">
    <property type="entry name" value="Cupin_1"/>
    <property type="match status" value="2"/>
</dbReference>
<protein>
    <recommendedName>
        <fullName evidence="7">Cupin type-1 domain-containing protein</fullName>
    </recommendedName>
</protein>
<feature type="region of interest" description="Disordered" evidence="6">
    <location>
        <begin position="133"/>
        <end position="154"/>
    </location>
</feature>
<dbReference type="SUPFAM" id="SSF51182">
    <property type="entry name" value="RmlC-like cupins"/>
    <property type="match status" value="1"/>
</dbReference>
<dbReference type="CDD" id="cd02243">
    <property type="entry name" value="cupin_11S_legumin_C"/>
    <property type="match status" value="1"/>
</dbReference>
<feature type="region of interest" description="Disordered" evidence="6">
    <location>
        <begin position="1"/>
        <end position="74"/>
    </location>
</feature>
<gene>
    <name evidence="8" type="ORF">SI7747_UN021973</name>
</gene>
<dbReference type="Gene3D" id="2.60.120.10">
    <property type="entry name" value="Jelly Rolls"/>
    <property type="match status" value="2"/>
</dbReference>
<keyword evidence="4" id="KW-0708">Seed storage protein</keyword>
<feature type="compositionally biased region" description="Basic and acidic residues" evidence="6">
    <location>
        <begin position="140"/>
        <end position="154"/>
    </location>
</feature>
<evidence type="ECO:0000313" key="8">
    <source>
        <dbReference type="EMBL" id="CAA6675631.1"/>
    </source>
</evidence>
<comment type="caution">
    <text evidence="8">The sequence shown here is derived from an EMBL/GenBank/DDBJ whole genome shotgun (WGS) entry which is preliminary data.</text>
</comment>
<evidence type="ECO:0000256" key="2">
    <source>
        <dbReference type="ARBA" id="ARBA00011818"/>
    </source>
</evidence>
<dbReference type="InterPro" id="IPR011051">
    <property type="entry name" value="RmlC_Cupin_sf"/>
</dbReference>
<evidence type="ECO:0000313" key="9">
    <source>
        <dbReference type="Proteomes" id="UP001189122"/>
    </source>
</evidence>
<proteinExistence type="inferred from homology"/>
<dbReference type="SMART" id="SM00835">
    <property type="entry name" value="Cupin_1"/>
    <property type="match status" value="2"/>
</dbReference>
<keyword evidence="3" id="KW-0758">Storage protein</keyword>
<evidence type="ECO:0000256" key="5">
    <source>
        <dbReference type="ARBA" id="ARBA00023157"/>
    </source>
</evidence>
<comment type="similarity">
    <text evidence="1">Belongs to the 11S seed storage protein (globulins) family.</text>
</comment>
<feature type="domain" description="Cupin type-1" evidence="7">
    <location>
        <begin position="71"/>
        <end position="250"/>
    </location>
</feature>
<reference evidence="9" key="1">
    <citation type="journal article" date="2020" name="Sci. Rep.">
        <title>Chromosome-scale genome assembly for the duckweed Spirodela intermedia, integrating cytogenetic maps, PacBio and Oxford Nanopore libraries.</title>
        <authorList>
            <person name="Hoang P.T.N."/>
            <person name="Fiebig A."/>
            <person name="Novak P."/>
            <person name="Macas J."/>
            <person name="Cao H.X."/>
            <person name="Stepanenko A."/>
            <person name="Chen G."/>
            <person name="Borisjuk N."/>
            <person name="Scholz U."/>
            <person name="Schubert I."/>
        </authorList>
    </citation>
    <scope>NUCLEOTIDE SEQUENCE [LARGE SCALE GENOMIC DNA]</scope>
</reference>
<feature type="domain" description="Cupin type-1" evidence="7">
    <location>
        <begin position="312"/>
        <end position="462"/>
    </location>
</feature>
<dbReference type="InterPro" id="IPR006044">
    <property type="entry name" value="11S_seedstore_pln"/>
</dbReference>
<feature type="compositionally biased region" description="Basic and acidic residues" evidence="6">
    <location>
        <begin position="43"/>
        <end position="63"/>
    </location>
</feature>
<dbReference type="EMBL" id="CACRZD030000381">
    <property type="protein sequence ID" value="CAA6675631.1"/>
    <property type="molecule type" value="Genomic_DNA"/>
</dbReference>
<dbReference type="PRINTS" id="PR00439">
    <property type="entry name" value="11SGLOBULIN"/>
</dbReference>
<feature type="region of interest" description="Disordered" evidence="6">
    <location>
        <begin position="274"/>
        <end position="296"/>
    </location>
</feature>
<evidence type="ECO:0000259" key="7">
    <source>
        <dbReference type="SMART" id="SM00835"/>
    </source>
</evidence>
<organism evidence="8 9">
    <name type="scientific">Spirodela intermedia</name>
    <name type="common">Intermediate duckweed</name>
    <dbReference type="NCBI Taxonomy" id="51605"/>
    <lineage>
        <taxon>Eukaryota</taxon>
        <taxon>Viridiplantae</taxon>
        <taxon>Streptophyta</taxon>
        <taxon>Embryophyta</taxon>
        <taxon>Tracheophyta</taxon>
        <taxon>Spermatophyta</taxon>
        <taxon>Magnoliopsida</taxon>
        <taxon>Liliopsida</taxon>
        <taxon>Araceae</taxon>
        <taxon>Lemnoideae</taxon>
        <taxon>Spirodela</taxon>
    </lineage>
</organism>